<reference evidence="12" key="3">
    <citation type="submission" date="2025-09" db="UniProtKB">
        <authorList>
            <consortium name="Ensembl"/>
        </authorList>
    </citation>
    <scope>IDENTIFICATION</scope>
    <source>
        <strain evidence="12">Glennie</strain>
    </source>
</reference>
<evidence type="ECO:0000256" key="7">
    <source>
        <dbReference type="ARBA" id="ARBA00022989"/>
    </source>
</evidence>
<evidence type="ECO:0000256" key="8">
    <source>
        <dbReference type="ARBA" id="ARBA00023128"/>
    </source>
</evidence>
<reference evidence="12" key="2">
    <citation type="submission" date="2025-08" db="UniProtKB">
        <authorList>
            <consortium name="Ensembl"/>
        </authorList>
    </citation>
    <scope>IDENTIFICATION</scope>
    <source>
        <strain evidence="12">Glennie</strain>
    </source>
</reference>
<dbReference type="SUPFAM" id="SSF81423">
    <property type="entry name" value="Mitochondrial cytochrome c oxidase subunit VIIb"/>
    <property type="match status" value="1"/>
</dbReference>
<dbReference type="AlphaFoldDB" id="A0A6I8PC20"/>
<sequence length="98" mass="11132">MCILSPFLGVCQSSPETWCFFVFSGEFFVCLARSIQQTAARQIHRKREPDFHDKYGTVILLGGAIFCASAWGYTVTQIGIEWNLSPVGRVTPKEWRNQ</sequence>
<keyword evidence="5" id="KW-0999">Mitochondrion inner membrane</keyword>
<reference evidence="12 13" key="1">
    <citation type="journal article" date="2008" name="Nature">
        <title>Genome analysis of the platypus reveals unique signatures of evolution.</title>
        <authorList>
            <person name="Warren W.C."/>
            <person name="Hillier L.W."/>
            <person name="Marshall Graves J.A."/>
            <person name="Birney E."/>
            <person name="Ponting C.P."/>
            <person name="Grutzner F."/>
            <person name="Belov K."/>
            <person name="Miller W."/>
            <person name="Clarke L."/>
            <person name="Chinwalla A.T."/>
            <person name="Yang S.P."/>
            <person name="Heger A."/>
            <person name="Locke D.P."/>
            <person name="Miethke P."/>
            <person name="Waters P.D."/>
            <person name="Veyrunes F."/>
            <person name="Fulton L."/>
            <person name="Fulton B."/>
            <person name="Graves T."/>
            <person name="Wallis J."/>
            <person name="Puente X.S."/>
            <person name="Lopez-Otin C."/>
            <person name="Ordonez G.R."/>
            <person name="Eichler E.E."/>
            <person name="Chen L."/>
            <person name="Cheng Z."/>
            <person name="Deakin J.E."/>
            <person name="Alsop A."/>
            <person name="Thompson K."/>
            <person name="Kirby P."/>
            <person name="Papenfuss A.T."/>
            <person name="Wakefield M.J."/>
            <person name="Olender T."/>
            <person name="Lancet D."/>
            <person name="Huttley G.A."/>
            <person name="Smit A.F."/>
            <person name="Pask A."/>
            <person name="Temple-Smith P."/>
            <person name="Batzer M.A."/>
            <person name="Walker J.A."/>
            <person name="Konkel M.K."/>
            <person name="Harris R.S."/>
            <person name="Whittington C.M."/>
            <person name="Wong E.S."/>
            <person name="Gemmell N.J."/>
            <person name="Buschiazzo E."/>
            <person name="Vargas Jentzsch I.M."/>
            <person name="Merkel A."/>
            <person name="Schmitz J."/>
            <person name="Zemann A."/>
            <person name="Churakov G."/>
            <person name="Kriegs J.O."/>
            <person name="Brosius J."/>
            <person name="Murchison E.P."/>
            <person name="Sachidanandam R."/>
            <person name="Smith C."/>
            <person name="Hannon G.J."/>
            <person name="Tsend-Ayush E."/>
            <person name="McMillan D."/>
            <person name="Attenborough R."/>
            <person name="Rens W."/>
            <person name="Ferguson-Smith M."/>
            <person name="Lefevre C.M."/>
            <person name="Sharp J.A."/>
            <person name="Nicholas K.R."/>
            <person name="Ray D.A."/>
            <person name="Kube M."/>
            <person name="Reinhardt R."/>
            <person name="Pringle T.H."/>
            <person name="Taylor J."/>
            <person name="Jones R.C."/>
            <person name="Nixon B."/>
            <person name="Dacheux J.L."/>
            <person name="Niwa H."/>
            <person name="Sekita Y."/>
            <person name="Huang X."/>
            <person name="Stark A."/>
            <person name="Kheradpour P."/>
            <person name="Kellis M."/>
            <person name="Flicek P."/>
            <person name="Chen Y."/>
            <person name="Webber C."/>
            <person name="Hardison R."/>
            <person name="Nelson J."/>
            <person name="Hallsworth-Pepin K."/>
            <person name="Delehaunty K."/>
            <person name="Markovic C."/>
            <person name="Minx P."/>
            <person name="Feng Y."/>
            <person name="Kremitzki C."/>
            <person name="Mitreva M."/>
            <person name="Glasscock J."/>
            <person name="Wylie T."/>
            <person name="Wohldmann P."/>
            <person name="Thiru P."/>
            <person name="Nhan M.N."/>
            <person name="Pohl C.S."/>
            <person name="Smith S.M."/>
            <person name="Hou S."/>
            <person name="Nefedov M."/>
            <person name="de Jong P.J."/>
            <person name="Renfree M.B."/>
            <person name="Mardis E.R."/>
            <person name="Wilson R.K."/>
        </authorList>
    </citation>
    <scope>NUCLEOTIDE SEQUENCE [LARGE SCALE GENOMIC DNA]</scope>
    <source>
        <strain evidence="12 13">Glennie</strain>
    </source>
</reference>
<accession>A0A6I8PC20</accession>
<keyword evidence="9" id="KW-0472">Membrane</keyword>
<dbReference type="PANTHER" id="PTHR16716">
    <property type="entry name" value="CYTOCHROME C OXIDASE SUBUNIT 7B, MITOCHONDRIAL"/>
    <property type="match status" value="1"/>
</dbReference>
<dbReference type="GO" id="GO:0006123">
    <property type="term" value="P:mitochondrial electron transport, cytochrome c to oxygen"/>
    <property type="evidence" value="ECO:0007669"/>
    <property type="project" value="InterPro"/>
</dbReference>
<evidence type="ECO:0000256" key="10">
    <source>
        <dbReference type="ARBA" id="ARBA00040623"/>
    </source>
</evidence>
<dbReference type="InterPro" id="IPR023272">
    <property type="entry name" value="Cyt_c_oxidase_suVIIB_dom_sf"/>
</dbReference>
<comment type="subcellular location">
    <subcellularLocation>
        <location evidence="1">Mitochondrion inner membrane</location>
        <topology evidence="1">Single-pass membrane protein</topology>
    </subcellularLocation>
</comment>
<dbReference type="InParanoid" id="A0A6I8PC20"/>
<dbReference type="Ensembl" id="ENSOANT00000070679.1">
    <property type="protein sequence ID" value="ENSOANP00000051420.1"/>
    <property type="gene ID" value="ENSOANG00000002391.3"/>
</dbReference>
<keyword evidence="13" id="KW-1185">Reference proteome</keyword>
<dbReference type="UniPathway" id="UPA00705"/>
<name>A0A6I8PC20_ORNAN</name>
<evidence type="ECO:0000313" key="12">
    <source>
        <dbReference type="Ensembl" id="ENSOANP00000051420.1"/>
    </source>
</evidence>
<dbReference type="InterPro" id="IPR008433">
    <property type="entry name" value="Cyt_c_oxidase_suVIIB"/>
</dbReference>
<evidence type="ECO:0000256" key="1">
    <source>
        <dbReference type="ARBA" id="ARBA00004434"/>
    </source>
</evidence>
<evidence type="ECO:0000313" key="13">
    <source>
        <dbReference type="Proteomes" id="UP000002279"/>
    </source>
</evidence>
<dbReference type="Pfam" id="PF05392">
    <property type="entry name" value="COX7B"/>
    <property type="match status" value="1"/>
</dbReference>
<evidence type="ECO:0000256" key="2">
    <source>
        <dbReference type="ARBA" id="ARBA00004673"/>
    </source>
</evidence>
<protein>
    <recommendedName>
        <fullName evidence="10">Cytochrome c oxidase subunit 7B, mitochondrial</fullName>
    </recommendedName>
    <alternativeName>
        <fullName evidence="11">Cytochrome c oxidase polypeptide VIIb</fullName>
    </alternativeName>
</protein>
<dbReference type="Proteomes" id="UP000002279">
    <property type="component" value="Chromosome 6"/>
</dbReference>
<comment type="pathway">
    <text evidence="2">Energy metabolism; oxidative phosphorylation.</text>
</comment>
<dbReference type="CDD" id="cd01403">
    <property type="entry name" value="Cyt_c_Oxidase_VIIb"/>
    <property type="match status" value="1"/>
</dbReference>
<evidence type="ECO:0000256" key="9">
    <source>
        <dbReference type="ARBA" id="ARBA00023136"/>
    </source>
</evidence>
<dbReference type="GO" id="GO:0005743">
    <property type="term" value="C:mitochondrial inner membrane"/>
    <property type="evidence" value="ECO:0007669"/>
    <property type="project" value="UniProtKB-SubCell"/>
</dbReference>
<evidence type="ECO:0000256" key="5">
    <source>
        <dbReference type="ARBA" id="ARBA00022792"/>
    </source>
</evidence>
<dbReference type="Gene3D" id="4.10.51.10">
    <property type="entry name" value="Cytochrome C Oxidase, chain K"/>
    <property type="match status" value="1"/>
</dbReference>
<evidence type="ECO:0000256" key="11">
    <source>
        <dbReference type="ARBA" id="ARBA00041642"/>
    </source>
</evidence>
<dbReference type="FunCoup" id="A0A6I8PC20">
    <property type="interactions" value="244"/>
</dbReference>
<evidence type="ECO:0000256" key="6">
    <source>
        <dbReference type="ARBA" id="ARBA00022946"/>
    </source>
</evidence>
<keyword evidence="4" id="KW-0812">Transmembrane</keyword>
<organism evidence="12 13">
    <name type="scientific">Ornithorhynchus anatinus</name>
    <name type="common">Duckbill platypus</name>
    <dbReference type="NCBI Taxonomy" id="9258"/>
    <lineage>
        <taxon>Eukaryota</taxon>
        <taxon>Metazoa</taxon>
        <taxon>Chordata</taxon>
        <taxon>Craniata</taxon>
        <taxon>Vertebrata</taxon>
        <taxon>Euteleostomi</taxon>
        <taxon>Mammalia</taxon>
        <taxon>Monotremata</taxon>
        <taxon>Ornithorhynchidae</taxon>
        <taxon>Ornithorhynchus</taxon>
    </lineage>
</organism>
<dbReference type="GeneTree" id="ENSGT00390000012178"/>
<dbReference type="PANTHER" id="PTHR16716:SF0">
    <property type="entry name" value="CYTOCHROME C OXIDASE SUBUNIT 7B, MITOCHONDRIAL"/>
    <property type="match status" value="1"/>
</dbReference>
<comment type="similarity">
    <text evidence="3">Belongs to the cytochrome c oxidase VIIb family.</text>
</comment>
<dbReference type="Bgee" id="ENSOANG00000002391">
    <property type="expression patterns" value="Expressed in heart and 8 other cell types or tissues"/>
</dbReference>
<keyword evidence="8" id="KW-0496">Mitochondrion</keyword>
<dbReference type="FunFam" id="4.10.51.10:FF:000001">
    <property type="entry name" value="Cytochrome c oxidase subunit 7B, mitochondrial"/>
    <property type="match status" value="1"/>
</dbReference>
<evidence type="ECO:0000256" key="4">
    <source>
        <dbReference type="ARBA" id="ARBA00022692"/>
    </source>
</evidence>
<keyword evidence="6" id="KW-0809">Transit peptide</keyword>
<keyword evidence="7" id="KW-1133">Transmembrane helix</keyword>
<evidence type="ECO:0000256" key="3">
    <source>
        <dbReference type="ARBA" id="ARBA00007351"/>
    </source>
</evidence>
<proteinExistence type="inferred from homology"/>